<dbReference type="EMBL" id="MT144589">
    <property type="protein sequence ID" value="QJH93534.1"/>
    <property type="molecule type" value="Genomic_DNA"/>
</dbReference>
<organism evidence="1">
    <name type="scientific">viral metagenome</name>
    <dbReference type="NCBI Taxonomy" id="1070528"/>
    <lineage>
        <taxon>unclassified sequences</taxon>
        <taxon>metagenomes</taxon>
        <taxon>organismal metagenomes</taxon>
    </lineage>
</organism>
<dbReference type="EMBL" id="MT145187">
    <property type="protein sequence ID" value="QJI04584.1"/>
    <property type="molecule type" value="Genomic_DNA"/>
</dbReference>
<protein>
    <submittedName>
        <fullName evidence="1">Putative capsid protein</fullName>
    </submittedName>
</protein>
<evidence type="ECO:0000313" key="4">
    <source>
        <dbReference type="EMBL" id="QJI04584.1"/>
    </source>
</evidence>
<sequence>MGNPLTSAQFVKLLVADQKEVTEGGFDELPSMIPSFYKMLPSDSAWEEFYSVGSLPDVPEFTGKLEYLGIAPGYTYRIEPKEFAGAIQIERKFLDDNKYPVLRDRARSLGDSAARVREKYGVRTFGYAFSSSFDFLYSEEGVSLCSSSHSTKSGTSTTYGFDNSGTTAISKTALGATRILMRQFRNDISERIVIEPDMIVVPDAKFDETCEAVGYMPETGASSQLDPDSAENTINSQYRRFKVVAYPRLDDYDTNNWFMVDSKLMKKHLMWIDRVPREVNTTVDFETFYAKTSIYFRIGYGWNEWRWCYGHVVS</sequence>
<reference evidence="1" key="1">
    <citation type="submission" date="2020-03" db="EMBL/GenBank/DDBJ databases">
        <title>The deep terrestrial virosphere.</title>
        <authorList>
            <person name="Holmfeldt K."/>
            <person name="Nilsson E."/>
            <person name="Simone D."/>
            <person name="Lopez-Fernandez M."/>
            <person name="Wu X."/>
            <person name="de Brujin I."/>
            <person name="Lundin D."/>
            <person name="Andersson A."/>
            <person name="Bertilsson S."/>
            <person name="Dopson M."/>
        </authorList>
    </citation>
    <scope>NUCLEOTIDE SEQUENCE</scope>
    <source>
        <strain evidence="4">MM415A00093</strain>
        <strain evidence="2">MM415B00143</strain>
        <strain evidence="1">TM448A00087</strain>
        <strain evidence="3">TM448B00099</strain>
    </source>
</reference>
<evidence type="ECO:0000313" key="3">
    <source>
        <dbReference type="EMBL" id="QJH93534.1"/>
    </source>
</evidence>
<name>A0A6H1Z964_9ZZZZ</name>
<dbReference type="Pfam" id="PF25209">
    <property type="entry name" value="Phage_capsid_4"/>
    <property type="match status" value="1"/>
</dbReference>
<proteinExistence type="predicted"/>
<dbReference type="EMBL" id="MT141577">
    <property type="protein sequence ID" value="QJA67934.1"/>
    <property type="molecule type" value="Genomic_DNA"/>
</dbReference>
<evidence type="ECO:0000313" key="1">
    <source>
        <dbReference type="EMBL" id="QJA44094.1"/>
    </source>
</evidence>
<dbReference type="EMBL" id="MT143973">
    <property type="protein sequence ID" value="QJA44094.1"/>
    <property type="molecule type" value="Genomic_DNA"/>
</dbReference>
<gene>
    <name evidence="4" type="ORF">MM415A00093_0077</name>
    <name evidence="2" type="ORF">MM415B00143_0085</name>
    <name evidence="1" type="ORF">TM448A00087_0027</name>
    <name evidence="3" type="ORF">TM448B00099_0010</name>
</gene>
<dbReference type="AlphaFoldDB" id="A0A6H1Z964"/>
<accession>A0A6H1Z964</accession>
<evidence type="ECO:0000313" key="2">
    <source>
        <dbReference type="EMBL" id="QJA67934.1"/>
    </source>
</evidence>